<keyword evidence="2 5" id="KW-0812">Transmembrane</keyword>
<feature type="transmembrane region" description="Helical" evidence="5">
    <location>
        <begin position="162"/>
        <end position="183"/>
    </location>
</feature>
<feature type="transmembrane region" description="Helical" evidence="5">
    <location>
        <begin position="203"/>
        <end position="226"/>
    </location>
</feature>
<gene>
    <name evidence="6" type="ORF">EJ08DRAFT_668967</name>
</gene>
<dbReference type="GO" id="GO:0016020">
    <property type="term" value="C:membrane"/>
    <property type="evidence" value="ECO:0007669"/>
    <property type="project" value="UniProtKB-SubCell"/>
</dbReference>
<dbReference type="AlphaFoldDB" id="A0A9P4NYC1"/>
<dbReference type="PANTHER" id="PTHR31465:SF34">
    <property type="entry name" value="DOMAIN PROTEIN, PUTATIVE (AFU_ORTHOLOGUE AFUA_3G00480)-RELATED"/>
    <property type="match status" value="1"/>
</dbReference>
<accession>A0A9P4NYC1</accession>
<protein>
    <submittedName>
        <fullName evidence="6">RTA1 domain protein</fullName>
    </submittedName>
</protein>
<dbReference type="PANTHER" id="PTHR31465">
    <property type="entry name" value="PROTEIN RTA1-RELATED"/>
    <property type="match status" value="1"/>
</dbReference>
<evidence type="ECO:0000313" key="7">
    <source>
        <dbReference type="Proteomes" id="UP000800235"/>
    </source>
</evidence>
<keyword evidence="3 5" id="KW-1133">Transmembrane helix</keyword>
<evidence type="ECO:0000313" key="6">
    <source>
        <dbReference type="EMBL" id="KAF2433394.1"/>
    </source>
</evidence>
<proteinExistence type="predicted"/>
<dbReference type="Proteomes" id="UP000800235">
    <property type="component" value="Unassembled WGS sequence"/>
</dbReference>
<keyword evidence="4 5" id="KW-0472">Membrane</keyword>
<dbReference type="Pfam" id="PF04479">
    <property type="entry name" value="RTA1"/>
    <property type="match status" value="1"/>
</dbReference>
<feature type="transmembrane region" description="Helical" evidence="5">
    <location>
        <begin position="79"/>
        <end position="101"/>
    </location>
</feature>
<feature type="transmembrane region" description="Helical" evidence="5">
    <location>
        <begin position="44"/>
        <end position="64"/>
    </location>
</feature>
<comment type="caution">
    <text evidence="6">The sequence shown here is derived from an EMBL/GenBank/DDBJ whole genome shotgun (WGS) entry which is preliminary data.</text>
</comment>
<dbReference type="EMBL" id="MU007021">
    <property type="protein sequence ID" value="KAF2433394.1"/>
    <property type="molecule type" value="Genomic_DNA"/>
</dbReference>
<evidence type="ECO:0000256" key="1">
    <source>
        <dbReference type="ARBA" id="ARBA00004141"/>
    </source>
</evidence>
<feature type="transmembrane region" description="Helical" evidence="5">
    <location>
        <begin position="246"/>
        <end position="266"/>
    </location>
</feature>
<evidence type="ECO:0000256" key="5">
    <source>
        <dbReference type="SAM" id="Phobius"/>
    </source>
</evidence>
<evidence type="ECO:0000256" key="3">
    <source>
        <dbReference type="ARBA" id="ARBA00022989"/>
    </source>
</evidence>
<comment type="subcellular location">
    <subcellularLocation>
        <location evidence="1">Membrane</location>
        <topology evidence="1">Multi-pass membrane protein</topology>
    </subcellularLocation>
</comment>
<sequence>MENGQPVPGSLYVCAPDKEAPAFFAVAFAISAAGHIWQCHRYKTWKLVGLHPFCAVVFTLGYATREYESFNYIYNDQNFIIYILSQIFIYICPPLLELAIYHVLGRIFYYVPHFAPLAPSRILSTFGALMALVEVINALGVAFSQNPSSTPSKHQLIKHLTIAALAIQLGVVAIFALLAITFYRRCANANIRAKTFTAPLITLYVSMSFILIRCIYCLVEFLGNTTVDLGNFDFLKYLSPILRYEWFFYVFEATLMLANSLLWNIWNPGRYLPRDHHVYLARDGTEVRGQDLPDDRSILAKLGHVVTFGIFFHRKKEINPGEAQR</sequence>
<organism evidence="6 7">
    <name type="scientific">Tothia fuscella</name>
    <dbReference type="NCBI Taxonomy" id="1048955"/>
    <lineage>
        <taxon>Eukaryota</taxon>
        <taxon>Fungi</taxon>
        <taxon>Dikarya</taxon>
        <taxon>Ascomycota</taxon>
        <taxon>Pezizomycotina</taxon>
        <taxon>Dothideomycetes</taxon>
        <taxon>Pleosporomycetidae</taxon>
        <taxon>Venturiales</taxon>
        <taxon>Cylindrosympodiaceae</taxon>
        <taxon>Tothia</taxon>
    </lineage>
</organism>
<keyword evidence="7" id="KW-1185">Reference proteome</keyword>
<dbReference type="InterPro" id="IPR007568">
    <property type="entry name" value="RTA1"/>
</dbReference>
<evidence type="ECO:0000256" key="2">
    <source>
        <dbReference type="ARBA" id="ARBA00022692"/>
    </source>
</evidence>
<evidence type="ECO:0000256" key="4">
    <source>
        <dbReference type="ARBA" id="ARBA00023136"/>
    </source>
</evidence>
<reference evidence="6" key="1">
    <citation type="journal article" date="2020" name="Stud. Mycol.">
        <title>101 Dothideomycetes genomes: a test case for predicting lifestyles and emergence of pathogens.</title>
        <authorList>
            <person name="Haridas S."/>
            <person name="Albert R."/>
            <person name="Binder M."/>
            <person name="Bloem J."/>
            <person name="Labutti K."/>
            <person name="Salamov A."/>
            <person name="Andreopoulos B."/>
            <person name="Baker S."/>
            <person name="Barry K."/>
            <person name="Bills G."/>
            <person name="Bluhm B."/>
            <person name="Cannon C."/>
            <person name="Castanera R."/>
            <person name="Culley D."/>
            <person name="Daum C."/>
            <person name="Ezra D."/>
            <person name="Gonzalez J."/>
            <person name="Henrissat B."/>
            <person name="Kuo A."/>
            <person name="Liang C."/>
            <person name="Lipzen A."/>
            <person name="Lutzoni F."/>
            <person name="Magnuson J."/>
            <person name="Mondo S."/>
            <person name="Nolan M."/>
            <person name="Ohm R."/>
            <person name="Pangilinan J."/>
            <person name="Park H.-J."/>
            <person name="Ramirez L."/>
            <person name="Alfaro M."/>
            <person name="Sun H."/>
            <person name="Tritt A."/>
            <person name="Yoshinaga Y."/>
            <person name="Zwiers L.-H."/>
            <person name="Turgeon B."/>
            <person name="Goodwin S."/>
            <person name="Spatafora J."/>
            <person name="Crous P."/>
            <person name="Grigoriev I."/>
        </authorList>
    </citation>
    <scope>NUCLEOTIDE SEQUENCE</scope>
    <source>
        <strain evidence="6">CBS 130266</strain>
    </source>
</reference>
<feature type="transmembrane region" description="Helical" evidence="5">
    <location>
        <begin position="122"/>
        <end position="142"/>
    </location>
</feature>
<feature type="transmembrane region" description="Helical" evidence="5">
    <location>
        <begin position="20"/>
        <end position="37"/>
    </location>
</feature>
<dbReference type="OrthoDB" id="3358017at2759"/>
<name>A0A9P4NYC1_9PEZI</name>